<keyword evidence="3" id="KW-1185">Reference proteome</keyword>
<sequence length="295" mass="31505">MKIRFGVGLGAGPEASPAELSHLVDRLEAAGIDSLWFSELVYTDAVDPFVGMAYALARTTKLKVGTSVMILPGRHPVLVAKQLASLAALAPKRVLPVFGLRSAIPAERDVFVVPDGQRAAVFDESLRLLNAALTSQESDFSGDFFTATSMAVGPRPAKPLDIWLGGSAPAAFRRIGRLADGWLGSFLTPDEARRGRELIESAAAEAGRAIEPDHFGINVAVAENGLSDEVLAAIHGRRPDVDPTELIADGWPRLHRMIDGYVAAGLTKFVVRPTGGGSTDEFIDRFAAELLPREN</sequence>
<dbReference type="PANTHER" id="PTHR43244:SF2">
    <property type="entry name" value="CONSERVED HYPOTHETICAL ALANINE AND PROLINE-RICH PROTEIN"/>
    <property type="match status" value="1"/>
</dbReference>
<organism evidence="2 3">
    <name type="scientific">Mycolicibacterium hodleri</name>
    <dbReference type="NCBI Taxonomy" id="49897"/>
    <lineage>
        <taxon>Bacteria</taxon>
        <taxon>Bacillati</taxon>
        <taxon>Actinomycetota</taxon>
        <taxon>Actinomycetes</taxon>
        <taxon>Mycobacteriales</taxon>
        <taxon>Mycobacteriaceae</taxon>
        <taxon>Mycolicibacterium</taxon>
    </lineage>
</organism>
<evidence type="ECO:0000259" key="1">
    <source>
        <dbReference type="Pfam" id="PF00296"/>
    </source>
</evidence>
<accession>A0A502EAZ6</accession>
<proteinExistence type="predicted"/>
<dbReference type="Gene3D" id="3.20.20.30">
    <property type="entry name" value="Luciferase-like domain"/>
    <property type="match status" value="1"/>
</dbReference>
<dbReference type="PANTHER" id="PTHR43244">
    <property type="match status" value="1"/>
</dbReference>
<dbReference type="Proteomes" id="UP000320095">
    <property type="component" value="Unassembled WGS sequence"/>
</dbReference>
<comment type="caution">
    <text evidence="2">The sequence shown here is derived from an EMBL/GenBank/DDBJ whole genome shotgun (WGS) entry which is preliminary data.</text>
</comment>
<gene>
    <name evidence="2" type="ORF">EAH80_15440</name>
</gene>
<dbReference type="Pfam" id="PF00296">
    <property type="entry name" value="Bac_luciferase"/>
    <property type="match status" value="1"/>
</dbReference>
<dbReference type="InterPro" id="IPR022402">
    <property type="entry name" value="F420_OxRdatse_MSMEG3544_pred"/>
</dbReference>
<dbReference type="InterPro" id="IPR036661">
    <property type="entry name" value="Luciferase-like_sf"/>
</dbReference>
<dbReference type="AlphaFoldDB" id="A0A502EAZ6"/>
<dbReference type="OrthoDB" id="3773796at2"/>
<dbReference type="InterPro" id="IPR011251">
    <property type="entry name" value="Luciferase-like_dom"/>
</dbReference>
<dbReference type="SUPFAM" id="SSF51679">
    <property type="entry name" value="Bacterial luciferase-like"/>
    <property type="match status" value="1"/>
</dbReference>
<dbReference type="GO" id="GO:0016705">
    <property type="term" value="F:oxidoreductase activity, acting on paired donors, with incorporation or reduction of molecular oxygen"/>
    <property type="evidence" value="ECO:0007669"/>
    <property type="project" value="InterPro"/>
</dbReference>
<evidence type="ECO:0000313" key="2">
    <source>
        <dbReference type="EMBL" id="TPG33650.1"/>
    </source>
</evidence>
<feature type="domain" description="Luciferase-like" evidence="1">
    <location>
        <begin position="6"/>
        <end position="224"/>
    </location>
</feature>
<dbReference type="RefSeq" id="WP_140692898.1">
    <property type="nucleotide sequence ID" value="NZ_RCZG01000005.1"/>
</dbReference>
<evidence type="ECO:0000313" key="3">
    <source>
        <dbReference type="Proteomes" id="UP000320095"/>
    </source>
</evidence>
<name>A0A502EAZ6_9MYCO</name>
<protein>
    <submittedName>
        <fullName evidence="2">TIGR03854 family LLM class F420-dependent oxidoreductase</fullName>
    </submittedName>
</protein>
<dbReference type="EMBL" id="RCZG01000005">
    <property type="protein sequence ID" value="TPG33650.1"/>
    <property type="molecule type" value="Genomic_DNA"/>
</dbReference>
<dbReference type="InterPro" id="IPR050564">
    <property type="entry name" value="F420-G6PD/mer"/>
</dbReference>
<dbReference type="NCBIfam" id="TIGR03854">
    <property type="entry name" value="F420_MSMEG_3544"/>
    <property type="match status" value="1"/>
</dbReference>
<reference evidence="2 3" key="1">
    <citation type="journal article" date="2019" name="Environ. Microbiol.">
        <title>Species interactions and distinct microbial communities in high Arctic permafrost affected cryosols are associated with the CH4 and CO2 gas fluxes.</title>
        <authorList>
            <person name="Altshuler I."/>
            <person name="Hamel J."/>
            <person name="Turney S."/>
            <person name="Magnuson E."/>
            <person name="Levesque R."/>
            <person name="Greer C."/>
            <person name="Whyte L.G."/>
        </authorList>
    </citation>
    <scope>NUCLEOTIDE SEQUENCE [LARGE SCALE GENOMIC DNA]</scope>
    <source>
        <strain evidence="2 3">S5.20</strain>
    </source>
</reference>